<dbReference type="KEGG" id="lue:DCD74_06475"/>
<evidence type="ECO:0000256" key="7">
    <source>
        <dbReference type="ARBA" id="ARBA00022927"/>
    </source>
</evidence>
<feature type="domain" description="TonB C-terminal" evidence="11">
    <location>
        <begin position="143"/>
        <end position="235"/>
    </location>
</feature>
<feature type="transmembrane region" description="Helical" evidence="10">
    <location>
        <begin position="23"/>
        <end position="42"/>
    </location>
</feature>
<dbReference type="PANTHER" id="PTHR33446:SF2">
    <property type="entry name" value="PROTEIN TONB"/>
    <property type="match status" value="1"/>
</dbReference>
<dbReference type="Pfam" id="PF03544">
    <property type="entry name" value="TonB_C"/>
    <property type="match status" value="1"/>
</dbReference>
<keyword evidence="6 10" id="KW-0812">Transmembrane</keyword>
<name>A0A344J5S3_9GAMM</name>
<gene>
    <name evidence="12" type="ORF">DCD74_06475</name>
</gene>
<dbReference type="RefSeq" id="WP_112926596.1">
    <property type="nucleotide sequence ID" value="NZ_CP029556.1"/>
</dbReference>
<dbReference type="InterPro" id="IPR037682">
    <property type="entry name" value="TonB_C"/>
</dbReference>
<keyword evidence="9 10" id="KW-0472">Membrane</keyword>
<dbReference type="AlphaFoldDB" id="A0A344J5S3"/>
<dbReference type="InterPro" id="IPR051045">
    <property type="entry name" value="TonB-dependent_transducer"/>
</dbReference>
<keyword evidence="13" id="KW-1185">Reference proteome</keyword>
<dbReference type="SUPFAM" id="SSF74653">
    <property type="entry name" value="TolA/TonB C-terminal domain"/>
    <property type="match status" value="1"/>
</dbReference>
<keyword evidence="7" id="KW-0653">Protein transport</keyword>
<evidence type="ECO:0000256" key="10">
    <source>
        <dbReference type="SAM" id="Phobius"/>
    </source>
</evidence>
<evidence type="ECO:0000256" key="2">
    <source>
        <dbReference type="ARBA" id="ARBA00006555"/>
    </source>
</evidence>
<evidence type="ECO:0000313" key="12">
    <source>
        <dbReference type="EMBL" id="AXA84383.1"/>
    </source>
</evidence>
<evidence type="ECO:0000256" key="6">
    <source>
        <dbReference type="ARBA" id="ARBA00022692"/>
    </source>
</evidence>
<evidence type="ECO:0000256" key="4">
    <source>
        <dbReference type="ARBA" id="ARBA00022475"/>
    </source>
</evidence>
<comment type="subcellular location">
    <subcellularLocation>
        <location evidence="1">Cell inner membrane</location>
        <topology evidence="1">Single-pass membrane protein</topology>
        <orientation evidence="1">Periplasmic side</orientation>
    </subcellularLocation>
</comment>
<dbReference type="GO" id="GO:0015031">
    <property type="term" value="P:protein transport"/>
    <property type="evidence" value="ECO:0007669"/>
    <property type="project" value="UniProtKB-KW"/>
</dbReference>
<dbReference type="GO" id="GO:0031992">
    <property type="term" value="F:energy transducer activity"/>
    <property type="evidence" value="ECO:0007669"/>
    <property type="project" value="TreeGrafter"/>
</dbReference>
<evidence type="ECO:0000259" key="11">
    <source>
        <dbReference type="PROSITE" id="PS52015"/>
    </source>
</evidence>
<dbReference type="OrthoDB" id="9792439at2"/>
<dbReference type="GO" id="GO:0098797">
    <property type="term" value="C:plasma membrane protein complex"/>
    <property type="evidence" value="ECO:0007669"/>
    <property type="project" value="TreeGrafter"/>
</dbReference>
<evidence type="ECO:0000256" key="8">
    <source>
        <dbReference type="ARBA" id="ARBA00022989"/>
    </source>
</evidence>
<proteinExistence type="inferred from homology"/>
<evidence type="ECO:0000313" key="13">
    <source>
        <dbReference type="Proteomes" id="UP000251842"/>
    </source>
</evidence>
<evidence type="ECO:0000256" key="1">
    <source>
        <dbReference type="ARBA" id="ARBA00004383"/>
    </source>
</evidence>
<dbReference type="InterPro" id="IPR006260">
    <property type="entry name" value="TonB/TolA_C"/>
</dbReference>
<evidence type="ECO:0000256" key="3">
    <source>
        <dbReference type="ARBA" id="ARBA00022448"/>
    </source>
</evidence>
<keyword evidence="3" id="KW-0813">Transport</keyword>
<sequence>MVKTLPIAHAHADDAARLDPARIGGLSSAIALHLIALGLLMMPAQVPMDMTPEESRTRYEPVIRTPPPPPPPPIEVDVVKKPSITPKPHPALTPPRETVRVPVAASSSTTSVTVDEAPVIVDHGESLPPLGNEGGVVDGGEPMAGVALQYLRNPAPAYPRDALRDGLEGTVLLRVLVDEAGRPVEVSIVTGSGHRLLDRAAREQVLRHWTFVPAQRNGRPVRAIGTVPVVFRIDR</sequence>
<dbReference type="NCBIfam" id="TIGR01352">
    <property type="entry name" value="tonB_Cterm"/>
    <property type="match status" value="1"/>
</dbReference>
<organism evidence="12 13">
    <name type="scientific">Solilutibacter oculi</name>
    <dbReference type="NCBI Taxonomy" id="2698682"/>
    <lineage>
        <taxon>Bacteria</taxon>
        <taxon>Pseudomonadati</taxon>
        <taxon>Pseudomonadota</taxon>
        <taxon>Gammaproteobacteria</taxon>
        <taxon>Lysobacterales</taxon>
        <taxon>Lysobacteraceae</taxon>
        <taxon>Solilutibacter</taxon>
    </lineage>
</organism>
<keyword evidence="4" id="KW-1003">Cell membrane</keyword>
<dbReference type="PROSITE" id="PS52015">
    <property type="entry name" value="TONB_CTD"/>
    <property type="match status" value="1"/>
</dbReference>
<evidence type="ECO:0000256" key="9">
    <source>
        <dbReference type="ARBA" id="ARBA00023136"/>
    </source>
</evidence>
<keyword evidence="5" id="KW-0997">Cell inner membrane</keyword>
<accession>A0A344J5S3</accession>
<evidence type="ECO:0000256" key="5">
    <source>
        <dbReference type="ARBA" id="ARBA00022519"/>
    </source>
</evidence>
<dbReference type="Gene3D" id="3.30.1150.10">
    <property type="match status" value="1"/>
</dbReference>
<comment type="similarity">
    <text evidence="2">Belongs to the TonB family.</text>
</comment>
<keyword evidence="8 10" id="KW-1133">Transmembrane helix</keyword>
<dbReference type="Proteomes" id="UP000251842">
    <property type="component" value="Chromosome"/>
</dbReference>
<reference evidence="13" key="1">
    <citation type="submission" date="2018-05" db="EMBL/GenBank/DDBJ databases">
        <title>Luteimonas pekinense sp. nov., isolated from human Meibomian gland secretions, Beijing, China.</title>
        <authorList>
            <person name="Wen T."/>
            <person name="Bai H."/>
            <person name="Lv H."/>
        </authorList>
    </citation>
    <scope>NUCLEOTIDE SEQUENCE [LARGE SCALE GENOMIC DNA]</scope>
    <source>
        <strain evidence="13">83-4</strain>
    </source>
</reference>
<protein>
    <submittedName>
        <fullName evidence="12">Energy transducer TonB</fullName>
    </submittedName>
</protein>
<dbReference type="PANTHER" id="PTHR33446">
    <property type="entry name" value="PROTEIN TONB-RELATED"/>
    <property type="match status" value="1"/>
</dbReference>
<dbReference type="GO" id="GO:0055085">
    <property type="term" value="P:transmembrane transport"/>
    <property type="evidence" value="ECO:0007669"/>
    <property type="project" value="InterPro"/>
</dbReference>
<dbReference type="EMBL" id="CP029556">
    <property type="protein sequence ID" value="AXA84383.1"/>
    <property type="molecule type" value="Genomic_DNA"/>
</dbReference>